<dbReference type="Pfam" id="PF08241">
    <property type="entry name" value="Methyltransf_11"/>
    <property type="match status" value="1"/>
</dbReference>
<dbReference type="EMBL" id="CAKKNE010000002">
    <property type="protein sequence ID" value="CAH0367119.1"/>
    <property type="molecule type" value="Genomic_DNA"/>
</dbReference>
<dbReference type="Gene3D" id="3.40.50.150">
    <property type="entry name" value="Vaccinia Virus protein VP39"/>
    <property type="match status" value="1"/>
</dbReference>
<dbReference type="InterPro" id="IPR013216">
    <property type="entry name" value="Methyltransf_11"/>
</dbReference>
<keyword evidence="5" id="KW-1185">Reference proteome</keyword>
<dbReference type="SUPFAM" id="SSF53335">
    <property type="entry name" value="S-adenosyl-L-methionine-dependent methyltransferases"/>
    <property type="match status" value="1"/>
</dbReference>
<evidence type="ECO:0000313" key="4">
    <source>
        <dbReference type="EMBL" id="CAH0367119.1"/>
    </source>
</evidence>
<proteinExistence type="predicted"/>
<accession>A0A8J2WTZ4</accession>
<dbReference type="Pfam" id="PF23106">
    <property type="entry name" value="EGF_Teneurin"/>
    <property type="match status" value="1"/>
</dbReference>
<protein>
    <recommendedName>
        <fullName evidence="2 3">EGF-like domain-containing protein</fullName>
    </recommendedName>
</protein>
<dbReference type="GO" id="GO:0008757">
    <property type="term" value="F:S-adenosylmethionine-dependent methyltransferase activity"/>
    <property type="evidence" value="ECO:0007669"/>
    <property type="project" value="InterPro"/>
</dbReference>
<dbReference type="PROSITE" id="PS00022">
    <property type="entry name" value="EGF_1"/>
    <property type="match status" value="1"/>
</dbReference>
<keyword evidence="1" id="KW-1133">Transmembrane helix</keyword>
<dbReference type="PROSITE" id="PS01186">
    <property type="entry name" value="EGF_2"/>
    <property type="match status" value="1"/>
</dbReference>
<evidence type="ECO:0000259" key="2">
    <source>
        <dbReference type="PROSITE" id="PS00022"/>
    </source>
</evidence>
<dbReference type="CDD" id="cd02440">
    <property type="entry name" value="AdoMet_MTases"/>
    <property type="match status" value="1"/>
</dbReference>
<sequence>MVLAARASGRNGRTLLLVVAIIVLGAILTLTTSPVLQRANDAAPGVIEGKLDDLHATVRDLKAATPAGDGRNHVIEGKLDDLHATVRDLKAALEASSEAGAPSRREHVQRRDDVQAKAVAKADFETDFQCRQNQGAAETCQIRCAGGCANAVQLCNSLPHCIKVSYNAKRTWATLKRKPTADEIRRHETRKEILNNDKLDLAKTVAREGWESSEVRVTANQATRGALASCPGFYNGNCNERGENLLGRCFCIAGYTGARCEVATAKPPCTNKDDRCFYAEDAGIFVISPSRWRKAQWAEGQLWTQNWNVNARTGDRVDDHMRDFNLYRDVGAPGTNLGNFIEVGAGPWTQSLWMIQQRKFQVENYVIMEPGASSYMNTVETCVYRDGEVRGFEGRTLIINAGAERLDVFDQAFDTLMMINVIEHVENGIRILRNIYNALKPGGLLIFNDRWWDSEGPPGKKRSLFDLDVLYHPVRMKRAVFDQFLSGFDKVYERRDQDAESFRRHKYTGTYFIGRKKAAPCT</sequence>
<feature type="domain" description="EGF-like" evidence="2 3">
    <location>
        <begin position="249"/>
        <end position="260"/>
    </location>
</feature>
<keyword evidence="1" id="KW-0472">Membrane</keyword>
<organism evidence="4 5">
    <name type="scientific">Pelagomonas calceolata</name>
    <dbReference type="NCBI Taxonomy" id="35677"/>
    <lineage>
        <taxon>Eukaryota</taxon>
        <taxon>Sar</taxon>
        <taxon>Stramenopiles</taxon>
        <taxon>Ochrophyta</taxon>
        <taxon>Pelagophyceae</taxon>
        <taxon>Pelagomonadales</taxon>
        <taxon>Pelagomonadaceae</taxon>
        <taxon>Pelagomonas</taxon>
    </lineage>
</organism>
<evidence type="ECO:0000256" key="1">
    <source>
        <dbReference type="SAM" id="Phobius"/>
    </source>
</evidence>
<dbReference type="InterPro" id="IPR029063">
    <property type="entry name" value="SAM-dependent_MTases_sf"/>
</dbReference>
<dbReference type="OrthoDB" id="442731at2759"/>
<name>A0A8J2WTZ4_9STRA</name>
<dbReference type="Proteomes" id="UP000789595">
    <property type="component" value="Unassembled WGS sequence"/>
</dbReference>
<evidence type="ECO:0000313" key="5">
    <source>
        <dbReference type="Proteomes" id="UP000789595"/>
    </source>
</evidence>
<dbReference type="InterPro" id="IPR000742">
    <property type="entry name" value="EGF"/>
</dbReference>
<feature type="transmembrane region" description="Helical" evidence="1">
    <location>
        <begin position="12"/>
        <end position="30"/>
    </location>
</feature>
<gene>
    <name evidence="4" type="ORF">PECAL_2P01240</name>
</gene>
<dbReference type="AlphaFoldDB" id="A0A8J2WTZ4"/>
<evidence type="ECO:0000259" key="3">
    <source>
        <dbReference type="PROSITE" id="PS01186"/>
    </source>
</evidence>
<keyword evidence="1" id="KW-0812">Transmembrane</keyword>
<reference evidence="4" key="1">
    <citation type="submission" date="2021-11" db="EMBL/GenBank/DDBJ databases">
        <authorList>
            <consortium name="Genoscope - CEA"/>
            <person name="William W."/>
        </authorList>
    </citation>
    <scope>NUCLEOTIDE SEQUENCE</scope>
</reference>
<comment type="caution">
    <text evidence="4">The sequence shown here is derived from an EMBL/GenBank/DDBJ whole genome shotgun (WGS) entry which is preliminary data.</text>
</comment>